<organism evidence="1 2">
    <name type="scientific">Anoxybacteroides rupiense</name>
    <dbReference type="NCBI Taxonomy" id="311460"/>
    <lineage>
        <taxon>Bacteria</taxon>
        <taxon>Bacillati</taxon>
        <taxon>Bacillota</taxon>
        <taxon>Bacilli</taxon>
        <taxon>Bacillales</taxon>
        <taxon>Anoxybacillaceae</taxon>
        <taxon>Anoxybacteroides</taxon>
    </lineage>
</organism>
<dbReference type="EMBL" id="JAQOTG010000001">
    <property type="protein sequence ID" value="MDE8562282.1"/>
    <property type="molecule type" value="Genomic_DNA"/>
</dbReference>
<name>A0ABT5VYU9_9BACL</name>
<proteinExistence type="predicted"/>
<gene>
    <name evidence="1" type="ORF">PNH38_00070</name>
</gene>
<reference evidence="1 2" key="1">
    <citation type="submission" date="2023-01" db="EMBL/GenBank/DDBJ databases">
        <title>Genome-based reclassification of Anoxybacillus geothermalis as a later heterotypic synonym of Anoxybacillus rupiensis.</title>
        <authorList>
            <person name="Inan Bektas K."/>
            <person name="Canakci S."/>
            <person name="Belduz A.A."/>
            <person name="Guler H.H."/>
        </authorList>
    </citation>
    <scope>NUCLEOTIDE SEQUENCE [LARGE SCALE GENOMIC DNA]</scope>
    <source>
        <strain evidence="1 2">DSM 17127</strain>
    </source>
</reference>
<accession>A0ABT5VYU9</accession>
<dbReference type="Proteomes" id="UP001213979">
    <property type="component" value="Unassembled WGS sequence"/>
</dbReference>
<evidence type="ECO:0000313" key="1">
    <source>
        <dbReference type="EMBL" id="MDE8562282.1"/>
    </source>
</evidence>
<protein>
    <submittedName>
        <fullName evidence="1">Uncharacterized protein</fullName>
    </submittedName>
</protein>
<comment type="caution">
    <text evidence="1">The sequence shown here is derived from an EMBL/GenBank/DDBJ whole genome shotgun (WGS) entry which is preliminary data.</text>
</comment>
<evidence type="ECO:0000313" key="2">
    <source>
        <dbReference type="Proteomes" id="UP001213979"/>
    </source>
</evidence>
<sequence>MNRERTTSFGGERERISGGATDKFFLRGHQALLRLIQWYMR</sequence>
<keyword evidence="2" id="KW-1185">Reference proteome</keyword>